<evidence type="ECO:0008006" key="3">
    <source>
        <dbReference type="Google" id="ProtNLM"/>
    </source>
</evidence>
<dbReference type="KEGG" id="blag:BLTE_11550"/>
<proteinExistence type="predicted"/>
<evidence type="ECO:0000313" key="2">
    <source>
        <dbReference type="Proteomes" id="UP000266934"/>
    </source>
</evidence>
<protein>
    <recommendedName>
        <fullName evidence="3">DUF2283 domain-containing protein</fullName>
    </recommendedName>
</protein>
<name>A0A348FYT7_9HYPH</name>
<keyword evidence="2" id="KW-1185">Reference proteome</keyword>
<dbReference type="InterPro" id="IPR019270">
    <property type="entry name" value="DUF2283"/>
</dbReference>
<gene>
    <name evidence="1" type="ORF">BLTE_11550</name>
</gene>
<dbReference type="PANTHER" id="PTHR37029">
    <property type="entry name" value="SSR1768 PROTEIN"/>
    <property type="match status" value="1"/>
</dbReference>
<dbReference type="OrthoDB" id="9799670at2"/>
<dbReference type="EMBL" id="AP018907">
    <property type="protein sequence ID" value="BBF92470.1"/>
    <property type="molecule type" value="Genomic_DNA"/>
</dbReference>
<sequence>MKTLYDKDTDALYVRFAEAKVVESEEVAPGVVLDFDENGRIVALEVLSASRHLAAGALPLAAE</sequence>
<dbReference type="AlphaFoldDB" id="A0A348FYT7"/>
<organism evidence="1 2">
    <name type="scientific">Blastochloris tepida</name>
    <dbReference type="NCBI Taxonomy" id="2233851"/>
    <lineage>
        <taxon>Bacteria</taxon>
        <taxon>Pseudomonadati</taxon>
        <taxon>Pseudomonadota</taxon>
        <taxon>Alphaproteobacteria</taxon>
        <taxon>Hyphomicrobiales</taxon>
        <taxon>Blastochloridaceae</taxon>
        <taxon>Blastochloris</taxon>
    </lineage>
</organism>
<dbReference type="Pfam" id="PF10049">
    <property type="entry name" value="DUF2283"/>
    <property type="match status" value="1"/>
</dbReference>
<dbReference type="Proteomes" id="UP000266934">
    <property type="component" value="Chromosome"/>
</dbReference>
<evidence type="ECO:0000313" key="1">
    <source>
        <dbReference type="EMBL" id="BBF92470.1"/>
    </source>
</evidence>
<dbReference type="RefSeq" id="WP_126398377.1">
    <property type="nucleotide sequence ID" value="NZ_AP018907.1"/>
</dbReference>
<reference evidence="1 2" key="1">
    <citation type="submission" date="2018-08" db="EMBL/GenBank/DDBJ databases">
        <title>Complete genome sequencing of Blastochloris tepida GI.</title>
        <authorList>
            <person name="Tsukatani Y."/>
            <person name="Mori H."/>
        </authorList>
    </citation>
    <scope>NUCLEOTIDE SEQUENCE [LARGE SCALE GENOMIC DNA]</scope>
    <source>
        <strain evidence="1 2">GI</strain>
    </source>
</reference>
<accession>A0A348FYT7</accession>
<dbReference type="PANTHER" id="PTHR37029:SF1">
    <property type="entry name" value="SSR1768 PROTEIN"/>
    <property type="match status" value="1"/>
</dbReference>